<sequence>MKLLFTDFLFEFELESSRITVINEMRQYLQNITFPLQFSEVVEVLDVDITTVCNFSDSGYKCTCEDQYFWPCDKCKEYGSCDSIINNTCSCINNIPSDRQFCQAVSEITNNTACGQPTSGCMTRWFDFNPSGYNINGDYKQLGSLFVGEYYREICLNPITIEAQTIFVQPASYTYKVRLSCPKEWCLSE</sequence>
<dbReference type="Pfam" id="PF25387">
    <property type="entry name" value="ADGRF3_N"/>
    <property type="match status" value="1"/>
</dbReference>
<dbReference type="AlphaFoldDB" id="A0A498M757"/>
<evidence type="ECO:0000313" key="2">
    <source>
        <dbReference type="EMBL" id="RXN15683.1"/>
    </source>
</evidence>
<dbReference type="InterPro" id="IPR057400">
    <property type="entry name" value="ADGRF3/5_N"/>
</dbReference>
<keyword evidence="2" id="KW-0675">Receptor</keyword>
<dbReference type="Proteomes" id="UP000290572">
    <property type="component" value="Unassembled WGS sequence"/>
</dbReference>
<reference evidence="2 3" key="1">
    <citation type="submission" date="2018-03" db="EMBL/GenBank/DDBJ databases">
        <title>Draft genome sequence of Rohu Carp (Labeo rohita).</title>
        <authorList>
            <person name="Das P."/>
            <person name="Kushwaha B."/>
            <person name="Joshi C.G."/>
            <person name="Kumar D."/>
            <person name="Nagpure N.S."/>
            <person name="Sahoo L."/>
            <person name="Das S.P."/>
            <person name="Bit A."/>
            <person name="Patnaik S."/>
            <person name="Meher P.K."/>
            <person name="Jayasankar P."/>
            <person name="Koringa P.G."/>
            <person name="Patel N.V."/>
            <person name="Hinsu A.T."/>
            <person name="Kumar R."/>
            <person name="Pandey M."/>
            <person name="Agarwal S."/>
            <person name="Srivastava S."/>
            <person name="Singh M."/>
            <person name="Iquebal M.A."/>
            <person name="Jaiswal S."/>
            <person name="Angadi U.B."/>
            <person name="Kumar N."/>
            <person name="Raza M."/>
            <person name="Shah T.M."/>
            <person name="Rai A."/>
            <person name="Jena J.K."/>
        </authorList>
    </citation>
    <scope>NUCLEOTIDE SEQUENCE [LARGE SCALE GENOMIC DNA]</scope>
    <source>
        <strain evidence="2">DASCIFA01</strain>
        <tissue evidence="2">Testis</tissue>
    </source>
</reference>
<evidence type="ECO:0000313" key="3">
    <source>
        <dbReference type="Proteomes" id="UP000290572"/>
    </source>
</evidence>
<keyword evidence="3" id="KW-1185">Reference proteome</keyword>
<feature type="domain" description="ADGRF3/5-like N-terminal" evidence="1">
    <location>
        <begin position="50"/>
        <end position="106"/>
    </location>
</feature>
<accession>A0A498M757</accession>
<evidence type="ECO:0000259" key="1">
    <source>
        <dbReference type="Pfam" id="PF25387"/>
    </source>
</evidence>
<dbReference type="EMBL" id="QBIY01012831">
    <property type="protein sequence ID" value="RXN15683.1"/>
    <property type="molecule type" value="Genomic_DNA"/>
</dbReference>
<name>A0A498M757_LABRO</name>
<organism evidence="2 3">
    <name type="scientific">Labeo rohita</name>
    <name type="common">Indian major carp</name>
    <name type="synonym">Cyprinus rohita</name>
    <dbReference type="NCBI Taxonomy" id="84645"/>
    <lineage>
        <taxon>Eukaryota</taxon>
        <taxon>Metazoa</taxon>
        <taxon>Chordata</taxon>
        <taxon>Craniata</taxon>
        <taxon>Vertebrata</taxon>
        <taxon>Euteleostomi</taxon>
        <taxon>Actinopterygii</taxon>
        <taxon>Neopterygii</taxon>
        <taxon>Teleostei</taxon>
        <taxon>Ostariophysi</taxon>
        <taxon>Cypriniformes</taxon>
        <taxon>Cyprinidae</taxon>
        <taxon>Labeoninae</taxon>
        <taxon>Labeonini</taxon>
        <taxon>Labeo</taxon>
    </lineage>
</organism>
<comment type="caution">
    <text evidence="2">The sequence shown here is derived from an EMBL/GenBank/DDBJ whole genome shotgun (WGS) entry which is preliminary data.</text>
</comment>
<proteinExistence type="predicted"/>
<gene>
    <name evidence="2" type="ORF">ROHU_027940</name>
</gene>
<protein>
    <submittedName>
        <fullName evidence="2">Adhesion G-coupled receptor F5-like protein</fullName>
    </submittedName>
</protein>
<dbReference type="STRING" id="84645.A0A498M757"/>